<dbReference type="AlphaFoldDB" id="A0A5J9V4L4"/>
<dbReference type="GO" id="GO:0043531">
    <property type="term" value="F:ADP binding"/>
    <property type="evidence" value="ECO:0007669"/>
    <property type="project" value="InterPro"/>
</dbReference>
<dbReference type="InterPro" id="IPR002182">
    <property type="entry name" value="NB-ARC"/>
</dbReference>
<evidence type="ECO:0000313" key="13">
    <source>
        <dbReference type="Proteomes" id="UP000324897"/>
    </source>
</evidence>
<dbReference type="Pfam" id="PF00931">
    <property type="entry name" value="NB-ARC"/>
    <property type="match status" value="1"/>
</dbReference>
<accession>A0A5J9V4L4</accession>
<dbReference type="Pfam" id="PF23598">
    <property type="entry name" value="LRR_14"/>
    <property type="match status" value="1"/>
</dbReference>
<dbReference type="InterPro" id="IPR027417">
    <property type="entry name" value="P-loop_NTPase"/>
</dbReference>
<evidence type="ECO:0008006" key="14">
    <source>
        <dbReference type="Google" id="ProtNLM"/>
    </source>
</evidence>
<organism evidence="12 13">
    <name type="scientific">Eragrostis curvula</name>
    <name type="common">weeping love grass</name>
    <dbReference type="NCBI Taxonomy" id="38414"/>
    <lineage>
        <taxon>Eukaryota</taxon>
        <taxon>Viridiplantae</taxon>
        <taxon>Streptophyta</taxon>
        <taxon>Embryophyta</taxon>
        <taxon>Tracheophyta</taxon>
        <taxon>Spermatophyta</taxon>
        <taxon>Magnoliopsida</taxon>
        <taxon>Liliopsida</taxon>
        <taxon>Poales</taxon>
        <taxon>Poaceae</taxon>
        <taxon>PACMAD clade</taxon>
        <taxon>Chloridoideae</taxon>
        <taxon>Eragrostideae</taxon>
        <taxon>Eragrostidinae</taxon>
        <taxon>Eragrostis</taxon>
    </lineage>
</organism>
<dbReference type="InterPro" id="IPR041118">
    <property type="entry name" value="Rx_N"/>
</dbReference>
<dbReference type="GO" id="GO:0006952">
    <property type="term" value="P:defense response"/>
    <property type="evidence" value="ECO:0007669"/>
    <property type="project" value="UniProtKB-KW"/>
</dbReference>
<dbReference type="InterPro" id="IPR042197">
    <property type="entry name" value="Apaf_helical"/>
</dbReference>
<dbReference type="Gene3D" id="3.40.50.300">
    <property type="entry name" value="P-loop containing nucleotide triphosphate hydrolases"/>
    <property type="match status" value="1"/>
</dbReference>
<dbReference type="EMBL" id="RWGY01000011">
    <property type="protein sequence ID" value="TVU31132.1"/>
    <property type="molecule type" value="Genomic_DNA"/>
</dbReference>
<keyword evidence="5" id="KW-0611">Plant defense</keyword>
<keyword evidence="13" id="KW-1185">Reference proteome</keyword>
<name>A0A5J9V4L4_9POAL</name>
<dbReference type="Gene3D" id="1.20.5.4130">
    <property type="match status" value="1"/>
</dbReference>
<comment type="similarity">
    <text evidence="1">Belongs to the disease resistance NB-LRR family.</text>
</comment>
<gene>
    <name evidence="12" type="ORF">EJB05_22803</name>
</gene>
<sequence>MAVVLDALASFVKHMLTEMAKAEVSMLLGVSREIGELEGKLLELKDALADADRRRITDKLVQRWVGVLKDAMYEATDILDLCKLKAEERRESAMGGDPSRRFNSILFCMRNPVFAHDIGRRLKKLNKRLDGICRSSQTFGFVRTVGDQGWREVRPRPPTAAVSKTSPVMERLSLVGAKIEEDTMTLVDMMTKEGGTSRAEGNTMMVIAIAGIGGIGKTALARNIYNHQAIGDKFPQRIWLSVTQNATETELLREAIDQAREEHCCHPHVTSNCLTLVNIIRDKKVFLVLDDMWSVAEWNNVLKAPFSYAAPGSRVLVTTRLDGVARAMGAGYLHRIDFLGLQDAWSLLKKQVVATERDMIEIETLKHIGFEILGRCGGLPLAIKVIGGLLRQRDMNIVEWERVLNNPAWSIGGMPDELNHAIYLSYDDLPPHLKQCLVYCSFFPIRCHDPMVQMWIGEGLVSSSCSDNLEEIGADYIEKLTLRNLMEPNQELGGQHYVMHDVVRSFCLYIARDEVLLAEDGETDIGNRLGSQEFRVLSIGHKAGSGELEWNVLQKQRSLRTLITFCPMKFNPGDSLSRLSSLRTVIIDGADFSKLAGNLSQLKHLRYLSITNPETSRLPEDIGKMRFLQHISLFGCVKMARLPRSIVKLKQLRYLNLIGTSINSVPRGFAELTNLRIISDFPAHVDADSNGWCTLEELGPLSQLRNLGLTGLENVHPSSLATKAMLCSKRHIVNLRLACRSSLGDDISEEEQQRIEEVFDELCPASCINYLTIRSYFGRRLPNWMMSQRAEVPLERLKFLLLQNLAFCPQLPDGLCQLPCLETIEIHWAPAIKRVGTEFLRCCNHPSRSSALGAFPRLNKLVMDRLLLWEAWEWEEQVEAMPVLEELVLHTCRLTQLPSGLAFHARALKILTLHEVHRLVSLENLPSVVELDVSCCHELKGIANLPSLHRLVISCCPELQALDGVLELRRLILRDGRGSVAMLPDYLADLNLAHLTVCCGLGLLCSMALGNNTPEWDKFCHIPRVEAFSKNKFRVSYTRDPRYLDTNISPLLYGIPRFISDDGKLDVRSM</sequence>
<evidence type="ECO:0000259" key="10">
    <source>
        <dbReference type="Pfam" id="PF23559"/>
    </source>
</evidence>
<comment type="caution">
    <text evidence="12">The sequence shown here is derived from an EMBL/GenBank/DDBJ whole genome shotgun (WGS) entry which is preliminary data.</text>
</comment>
<evidence type="ECO:0000259" key="11">
    <source>
        <dbReference type="Pfam" id="PF23598"/>
    </source>
</evidence>
<evidence type="ECO:0000256" key="5">
    <source>
        <dbReference type="ARBA" id="ARBA00022821"/>
    </source>
</evidence>
<proteinExistence type="inferred from homology"/>
<dbReference type="Gramene" id="TVU31132">
    <property type="protein sequence ID" value="TVU31132"/>
    <property type="gene ID" value="EJB05_22803"/>
</dbReference>
<dbReference type="InterPro" id="IPR058922">
    <property type="entry name" value="WHD_DRP"/>
</dbReference>
<evidence type="ECO:0000313" key="12">
    <source>
        <dbReference type="EMBL" id="TVU31132.1"/>
    </source>
</evidence>
<evidence type="ECO:0000259" key="9">
    <source>
        <dbReference type="Pfam" id="PF18052"/>
    </source>
</evidence>
<dbReference type="Proteomes" id="UP000324897">
    <property type="component" value="Chromosome 1"/>
</dbReference>
<keyword evidence="4" id="KW-0547">Nucleotide-binding</keyword>
<evidence type="ECO:0000256" key="1">
    <source>
        <dbReference type="ARBA" id="ARBA00008894"/>
    </source>
</evidence>
<feature type="domain" description="NB-ARC" evidence="8">
    <location>
        <begin position="202"/>
        <end position="356"/>
    </location>
</feature>
<dbReference type="Pfam" id="PF23559">
    <property type="entry name" value="WHD_DRP"/>
    <property type="match status" value="1"/>
</dbReference>
<keyword evidence="3" id="KW-0677">Repeat</keyword>
<dbReference type="PANTHER" id="PTHR36766">
    <property type="entry name" value="PLANT BROAD-SPECTRUM MILDEW RESISTANCE PROTEIN RPW8"/>
    <property type="match status" value="1"/>
</dbReference>
<dbReference type="GO" id="GO:0051707">
    <property type="term" value="P:response to other organism"/>
    <property type="evidence" value="ECO:0007669"/>
    <property type="project" value="UniProtKB-ARBA"/>
</dbReference>
<dbReference type="InterPro" id="IPR032675">
    <property type="entry name" value="LRR_dom_sf"/>
</dbReference>
<dbReference type="Gene3D" id="3.80.10.10">
    <property type="entry name" value="Ribonuclease Inhibitor"/>
    <property type="match status" value="1"/>
</dbReference>
<reference evidence="12 13" key="1">
    <citation type="journal article" date="2019" name="Sci. Rep.">
        <title>A high-quality genome of Eragrostis curvula grass provides insights into Poaceae evolution and supports new strategies to enhance forage quality.</title>
        <authorList>
            <person name="Carballo J."/>
            <person name="Santos B.A.C.M."/>
            <person name="Zappacosta D."/>
            <person name="Garbus I."/>
            <person name="Selva J.P."/>
            <person name="Gallo C.A."/>
            <person name="Diaz A."/>
            <person name="Albertini E."/>
            <person name="Caccamo M."/>
            <person name="Echenique V."/>
        </authorList>
    </citation>
    <scope>NUCLEOTIDE SEQUENCE [LARGE SCALE GENOMIC DNA]</scope>
    <source>
        <strain evidence="13">cv. Victoria</strain>
        <tissue evidence="12">Leaf</tissue>
    </source>
</reference>
<evidence type="ECO:0000259" key="8">
    <source>
        <dbReference type="Pfam" id="PF00931"/>
    </source>
</evidence>
<dbReference type="Pfam" id="PF18052">
    <property type="entry name" value="Rx_N"/>
    <property type="match status" value="1"/>
</dbReference>
<feature type="domain" description="Disease resistance N-terminal" evidence="9">
    <location>
        <begin position="10"/>
        <end position="92"/>
    </location>
</feature>
<dbReference type="SUPFAM" id="SSF52058">
    <property type="entry name" value="L domain-like"/>
    <property type="match status" value="1"/>
</dbReference>
<keyword evidence="7" id="KW-0175">Coiled coil</keyword>
<keyword evidence="2" id="KW-0433">Leucine-rich repeat</keyword>
<evidence type="ECO:0000256" key="2">
    <source>
        <dbReference type="ARBA" id="ARBA00022614"/>
    </source>
</evidence>
<feature type="domain" description="Disease resistance protein winged helix" evidence="10">
    <location>
        <begin position="449"/>
        <end position="505"/>
    </location>
</feature>
<evidence type="ECO:0000256" key="6">
    <source>
        <dbReference type="ARBA" id="ARBA00022840"/>
    </source>
</evidence>
<feature type="domain" description="Disease resistance R13L4/SHOC-2-like LRR" evidence="11">
    <location>
        <begin position="570"/>
        <end position="935"/>
    </location>
</feature>
<keyword evidence="6" id="KW-0067">ATP-binding</keyword>
<dbReference type="SUPFAM" id="SSF52540">
    <property type="entry name" value="P-loop containing nucleoside triphosphate hydrolases"/>
    <property type="match status" value="1"/>
</dbReference>
<dbReference type="Gene3D" id="1.10.8.430">
    <property type="entry name" value="Helical domain of apoptotic protease-activating factors"/>
    <property type="match status" value="1"/>
</dbReference>
<dbReference type="GO" id="GO:0005524">
    <property type="term" value="F:ATP binding"/>
    <property type="evidence" value="ECO:0007669"/>
    <property type="project" value="UniProtKB-KW"/>
</dbReference>
<evidence type="ECO:0000256" key="3">
    <source>
        <dbReference type="ARBA" id="ARBA00022737"/>
    </source>
</evidence>
<dbReference type="OrthoDB" id="762143at2759"/>
<dbReference type="InterPro" id="IPR055414">
    <property type="entry name" value="LRR_R13L4/SHOC2-like"/>
</dbReference>
<protein>
    <recommendedName>
        <fullName evidence="14">AAA+ ATPase domain-containing protein</fullName>
    </recommendedName>
</protein>
<dbReference type="PANTHER" id="PTHR36766:SF36">
    <property type="entry name" value="AAA+ ATPASE DOMAIN-CONTAINING PROTEIN"/>
    <property type="match status" value="1"/>
</dbReference>
<evidence type="ECO:0000256" key="7">
    <source>
        <dbReference type="ARBA" id="ARBA00023054"/>
    </source>
</evidence>
<dbReference type="PRINTS" id="PR00364">
    <property type="entry name" value="DISEASERSIST"/>
</dbReference>
<evidence type="ECO:0000256" key="4">
    <source>
        <dbReference type="ARBA" id="ARBA00022741"/>
    </source>
</evidence>